<keyword evidence="2" id="KW-1185">Reference proteome</keyword>
<accession>A0ABQ1VW74</accession>
<reference evidence="2" key="1">
    <citation type="journal article" date="2019" name="Int. J. Syst. Evol. Microbiol.">
        <title>The Global Catalogue of Microorganisms (GCM) 10K type strain sequencing project: providing services to taxonomists for standard genome sequencing and annotation.</title>
        <authorList>
            <consortium name="The Broad Institute Genomics Platform"/>
            <consortium name="The Broad Institute Genome Sequencing Center for Infectious Disease"/>
            <person name="Wu L."/>
            <person name="Ma J."/>
        </authorList>
    </citation>
    <scope>NUCLEOTIDE SEQUENCE [LARGE SCALE GENOMIC DNA]</scope>
    <source>
        <strain evidence="2">CGMCC 1.12749</strain>
    </source>
</reference>
<gene>
    <name evidence="1" type="ORF">GCM10011323_04070</name>
</gene>
<evidence type="ECO:0008006" key="3">
    <source>
        <dbReference type="Google" id="ProtNLM"/>
    </source>
</evidence>
<dbReference type="EMBL" id="BMFP01000001">
    <property type="protein sequence ID" value="GGG02431.1"/>
    <property type="molecule type" value="Genomic_DNA"/>
</dbReference>
<evidence type="ECO:0000313" key="2">
    <source>
        <dbReference type="Proteomes" id="UP000634043"/>
    </source>
</evidence>
<proteinExistence type="predicted"/>
<sequence>MNRKEHKRKVDGCILEIPLCSGYGYAYAKYIDGTKHQELGRLVALLKVFDYKSNKPLEDLTVLASKPYLHDNLLVAGLAPTITQGYWKVIGRFPIEEKDLVAPQYKKHYDFGNYWTVVIDGEKEERRDLEEIMHLEPYSYFGSGTIEVRLSMEFMEKNGDNPEKLLDMKDESIAYAYSTFKNNLAQQGS</sequence>
<dbReference type="Pfam" id="PF15428">
    <property type="entry name" value="Imm26"/>
    <property type="match status" value="1"/>
</dbReference>
<dbReference type="Proteomes" id="UP000634043">
    <property type="component" value="Unassembled WGS sequence"/>
</dbReference>
<organism evidence="1 2">
    <name type="scientific">Pontibacter amylolyticus</name>
    <dbReference type="NCBI Taxonomy" id="1424080"/>
    <lineage>
        <taxon>Bacteria</taxon>
        <taxon>Pseudomonadati</taxon>
        <taxon>Bacteroidota</taxon>
        <taxon>Cytophagia</taxon>
        <taxon>Cytophagales</taxon>
        <taxon>Hymenobacteraceae</taxon>
        <taxon>Pontibacter</taxon>
    </lineage>
</organism>
<protein>
    <recommendedName>
        <fullName evidence="3">Gamma-glutamylcyclotransferase</fullName>
    </recommendedName>
</protein>
<comment type="caution">
    <text evidence="1">The sequence shown here is derived from an EMBL/GenBank/DDBJ whole genome shotgun (WGS) entry which is preliminary data.</text>
</comment>
<dbReference type="RefSeq" id="WP_188499838.1">
    <property type="nucleotide sequence ID" value="NZ_BMFP01000001.1"/>
</dbReference>
<evidence type="ECO:0000313" key="1">
    <source>
        <dbReference type="EMBL" id="GGG02431.1"/>
    </source>
</evidence>
<dbReference type="InterPro" id="IPR029278">
    <property type="entry name" value="Imm26"/>
</dbReference>
<name>A0ABQ1VW74_9BACT</name>